<dbReference type="Gene3D" id="3.20.130.10">
    <property type="entry name" value="Fe-S hydro-lyase, tartrate dehydratase beta-type, catalytic domain"/>
    <property type="match status" value="1"/>
</dbReference>
<comment type="similarity">
    <text evidence="1">Belongs to the class-I fumarase family.</text>
</comment>
<dbReference type="InterPro" id="IPR004647">
    <property type="entry name" value="Fe-S_hydro-lyase_TtdB-typ_cat"/>
</dbReference>
<dbReference type="EMBL" id="AP019309">
    <property type="protein sequence ID" value="BBH27506.1"/>
    <property type="molecule type" value="Genomic_DNA"/>
</dbReference>
<keyword evidence="5" id="KW-1185">Reference proteome</keyword>
<keyword evidence="2" id="KW-0456">Lyase</keyword>
<dbReference type="Proteomes" id="UP000268059">
    <property type="component" value="Chromosome"/>
</dbReference>
<evidence type="ECO:0000256" key="2">
    <source>
        <dbReference type="ARBA" id="ARBA00023239"/>
    </source>
</evidence>
<dbReference type="KEGG" id="ebm:SG0102_24400"/>
<dbReference type="NCBIfam" id="NF005310">
    <property type="entry name" value="PRK06842.1"/>
    <property type="match status" value="1"/>
</dbReference>
<dbReference type="OrthoDB" id="9798978at2"/>
<dbReference type="NCBIfam" id="TIGR00723">
    <property type="entry name" value="ttdB_fumA_fumB"/>
    <property type="match status" value="1"/>
</dbReference>
<dbReference type="SUPFAM" id="SSF117457">
    <property type="entry name" value="FumA C-terminal domain-like"/>
    <property type="match status" value="1"/>
</dbReference>
<dbReference type="RefSeq" id="WP_125120224.1">
    <property type="nucleotide sequence ID" value="NZ_AP019309.1"/>
</dbReference>
<dbReference type="Pfam" id="PF05683">
    <property type="entry name" value="Fumerase_C"/>
    <property type="match status" value="1"/>
</dbReference>
<feature type="domain" description="Fe-S hydro-lyase tartrate dehydratase beta-type catalytic" evidence="3">
    <location>
        <begin position="2"/>
        <end position="173"/>
    </location>
</feature>
<sequence>MIHLQTPLTKEKIASLKAGDRVLLSGVIYTSRDAAHKRFCEMLERGEKLPFEVQDATIYFAGPAPAAPGEVIGSCGPTTSYRMDAYSPRMLAEGLRGMIGKGKRNDEVKEAIKKYQGIYFGAIGGAGALISNCIKKCDVIAFADLGPEAVRRLEVEDLPLVVVIDCQGHDLYELGRRNYLEVHHDA</sequence>
<evidence type="ECO:0000256" key="1">
    <source>
        <dbReference type="ARBA" id="ARBA00008876"/>
    </source>
</evidence>
<accession>A0A3G9JAB2</accession>
<name>A0A3G9JAB2_9FIRM</name>
<evidence type="ECO:0000313" key="5">
    <source>
        <dbReference type="Proteomes" id="UP000268059"/>
    </source>
</evidence>
<dbReference type="InterPro" id="IPR036660">
    <property type="entry name" value="Fe-S_hydroAse_TtdB_cat_sf"/>
</dbReference>
<dbReference type="AlphaFoldDB" id="A0A3G9JAB2"/>
<organism evidence="4 5">
    <name type="scientific">Intestinibaculum porci</name>
    <dbReference type="NCBI Taxonomy" id="2487118"/>
    <lineage>
        <taxon>Bacteria</taxon>
        <taxon>Bacillati</taxon>
        <taxon>Bacillota</taxon>
        <taxon>Erysipelotrichia</taxon>
        <taxon>Erysipelotrichales</taxon>
        <taxon>Erysipelotrichaceae</taxon>
        <taxon>Intestinibaculum</taxon>
    </lineage>
</organism>
<dbReference type="InParanoid" id="A0A3G9JAB2"/>
<evidence type="ECO:0000313" key="4">
    <source>
        <dbReference type="EMBL" id="BBH27506.1"/>
    </source>
</evidence>
<gene>
    <name evidence="4" type="ORF">SG0102_24400</name>
</gene>
<dbReference type="PANTHER" id="PTHR43351">
    <property type="entry name" value="L(+)-TARTRATE DEHYDRATASE SUBUNIT BETA"/>
    <property type="match status" value="1"/>
</dbReference>
<evidence type="ECO:0000259" key="3">
    <source>
        <dbReference type="Pfam" id="PF05683"/>
    </source>
</evidence>
<protein>
    <submittedName>
        <fullName evidence="4">Fumarate hydratase</fullName>
    </submittedName>
</protein>
<dbReference type="GO" id="GO:0016836">
    <property type="term" value="F:hydro-lyase activity"/>
    <property type="evidence" value="ECO:0007669"/>
    <property type="project" value="InterPro"/>
</dbReference>
<proteinExistence type="inferred from homology"/>
<reference evidence="4 5" key="1">
    <citation type="submission" date="2018-11" db="EMBL/GenBank/DDBJ databases">
        <title>Novel Erysipelotrichaceae bacterium isolated from small intestine of a swine.</title>
        <authorList>
            <person name="Kim J.S."/>
            <person name="Choe H."/>
            <person name="Lee Y.R."/>
            <person name="Kim K.M."/>
            <person name="Park D.S."/>
        </authorList>
    </citation>
    <scope>NUCLEOTIDE SEQUENCE [LARGE SCALE GENOMIC DNA]</scope>
    <source>
        <strain evidence="4 5">SG0102</strain>
    </source>
</reference>
<dbReference type="PANTHER" id="PTHR43351:SF2">
    <property type="entry name" value="L(+)-TARTRATE DEHYDRATASE SUBUNIT BETA-RELATED"/>
    <property type="match status" value="1"/>
</dbReference>